<sequence length="125" mass="13310">MHLGKHGHHRLLTSLSSASGGDPSAADRVIRQFVASSSRTASLEALSLLLSRRLSSFALPMYTRISKTAWFRWNPKLASDVVANLEAGGRSTEADVLISNSVLDLAPKRSPCFTATSSAPTPSMG</sequence>
<protein>
    <submittedName>
        <fullName evidence="1">Uncharacterized protein</fullName>
    </submittedName>
</protein>
<reference evidence="1" key="2">
    <citation type="submission" date="2023-06" db="EMBL/GenBank/DDBJ databases">
        <authorList>
            <person name="Ma L."/>
            <person name="Liu K.-W."/>
            <person name="Li Z."/>
            <person name="Hsiao Y.-Y."/>
            <person name="Qi Y."/>
            <person name="Fu T."/>
            <person name="Tang G."/>
            <person name="Zhang D."/>
            <person name="Sun W.-H."/>
            <person name="Liu D.-K."/>
            <person name="Li Y."/>
            <person name="Chen G.-Z."/>
            <person name="Liu X.-D."/>
            <person name="Liao X.-Y."/>
            <person name="Jiang Y.-T."/>
            <person name="Yu X."/>
            <person name="Hao Y."/>
            <person name="Huang J."/>
            <person name="Zhao X.-W."/>
            <person name="Ke S."/>
            <person name="Chen Y.-Y."/>
            <person name="Wu W.-L."/>
            <person name="Hsu J.-L."/>
            <person name="Lin Y.-F."/>
            <person name="Huang M.-D."/>
            <person name="Li C.-Y."/>
            <person name="Huang L."/>
            <person name="Wang Z.-W."/>
            <person name="Zhao X."/>
            <person name="Zhong W.-Y."/>
            <person name="Peng D.-H."/>
            <person name="Ahmad S."/>
            <person name="Lan S."/>
            <person name="Zhang J.-S."/>
            <person name="Tsai W.-C."/>
            <person name="Van De Peer Y."/>
            <person name="Liu Z.-J."/>
        </authorList>
    </citation>
    <scope>NUCLEOTIDE SEQUENCE</scope>
    <source>
        <strain evidence="1">CP</strain>
        <tissue evidence="1">Leaves</tissue>
    </source>
</reference>
<dbReference type="EMBL" id="JAUJYO010000003">
    <property type="protein sequence ID" value="KAK1320512.1"/>
    <property type="molecule type" value="Genomic_DNA"/>
</dbReference>
<accession>A0AAV9F7E3</accession>
<name>A0AAV9F7E3_ACOCL</name>
<gene>
    <name evidence="1" type="ORF">QJS10_CPA03g02355</name>
</gene>
<proteinExistence type="predicted"/>
<comment type="caution">
    <text evidence="1">The sequence shown here is derived from an EMBL/GenBank/DDBJ whole genome shotgun (WGS) entry which is preliminary data.</text>
</comment>
<reference evidence="1" key="1">
    <citation type="journal article" date="2023" name="Nat. Commun.">
        <title>Diploid and tetraploid genomes of Acorus and the evolution of monocots.</title>
        <authorList>
            <person name="Ma L."/>
            <person name="Liu K.W."/>
            <person name="Li Z."/>
            <person name="Hsiao Y.Y."/>
            <person name="Qi Y."/>
            <person name="Fu T."/>
            <person name="Tang G.D."/>
            <person name="Zhang D."/>
            <person name="Sun W.H."/>
            <person name="Liu D.K."/>
            <person name="Li Y."/>
            <person name="Chen G.Z."/>
            <person name="Liu X.D."/>
            <person name="Liao X.Y."/>
            <person name="Jiang Y.T."/>
            <person name="Yu X."/>
            <person name="Hao Y."/>
            <person name="Huang J."/>
            <person name="Zhao X.W."/>
            <person name="Ke S."/>
            <person name="Chen Y.Y."/>
            <person name="Wu W.L."/>
            <person name="Hsu J.L."/>
            <person name="Lin Y.F."/>
            <person name="Huang M.D."/>
            <person name="Li C.Y."/>
            <person name="Huang L."/>
            <person name="Wang Z.W."/>
            <person name="Zhao X."/>
            <person name="Zhong W.Y."/>
            <person name="Peng D.H."/>
            <person name="Ahmad S."/>
            <person name="Lan S."/>
            <person name="Zhang J.S."/>
            <person name="Tsai W.C."/>
            <person name="Van de Peer Y."/>
            <person name="Liu Z.J."/>
        </authorList>
    </citation>
    <scope>NUCLEOTIDE SEQUENCE</scope>
    <source>
        <strain evidence="1">CP</strain>
    </source>
</reference>
<evidence type="ECO:0000313" key="1">
    <source>
        <dbReference type="EMBL" id="KAK1320512.1"/>
    </source>
</evidence>
<organism evidence="1 2">
    <name type="scientific">Acorus calamus</name>
    <name type="common">Sweet flag</name>
    <dbReference type="NCBI Taxonomy" id="4465"/>
    <lineage>
        <taxon>Eukaryota</taxon>
        <taxon>Viridiplantae</taxon>
        <taxon>Streptophyta</taxon>
        <taxon>Embryophyta</taxon>
        <taxon>Tracheophyta</taxon>
        <taxon>Spermatophyta</taxon>
        <taxon>Magnoliopsida</taxon>
        <taxon>Liliopsida</taxon>
        <taxon>Acoraceae</taxon>
        <taxon>Acorus</taxon>
    </lineage>
</organism>
<evidence type="ECO:0000313" key="2">
    <source>
        <dbReference type="Proteomes" id="UP001180020"/>
    </source>
</evidence>
<dbReference type="AlphaFoldDB" id="A0AAV9F7E3"/>
<keyword evidence="2" id="KW-1185">Reference proteome</keyword>
<dbReference type="Proteomes" id="UP001180020">
    <property type="component" value="Unassembled WGS sequence"/>
</dbReference>